<proteinExistence type="predicted"/>
<accession>A0A418XGK5</accession>
<dbReference type="EMBL" id="QYUP01000146">
    <property type="protein sequence ID" value="RJG11581.1"/>
    <property type="molecule type" value="Genomic_DNA"/>
</dbReference>
<dbReference type="OrthoDB" id="9152892at2"/>
<protein>
    <submittedName>
        <fullName evidence="1">Anti-sigma factor</fullName>
    </submittedName>
</protein>
<keyword evidence="2" id="KW-1185">Reference proteome</keyword>
<dbReference type="RefSeq" id="WP_119812299.1">
    <property type="nucleotide sequence ID" value="NZ_QYUP01000146.1"/>
</dbReference>
<dbReference type="Proteomes" id="UP000284006">
    <property type="component" value="Unassembled WGS sequence"/>
</dbReference>
<gene>
    <name evidence="1" type="ORF">D3872_19105</name>
</gene>
<organism evidence="1 2">
    <name type="scientific">Massilia cavernae</name>
    <dbReference type="NCBI Taxonomy" id="2320864"/>
    <lineage>
        <taxon>Bacteria</taxon>
        <taxon>Pseudomonadati</taxon>
        <taxon>Pseudomonadota</taxon>
        <taxon>Betaproteobacteria</taxon>
        <taxon>Burkholderiales</taxon>
        <taxon>Oxalobacteraceae</taxon>
        <taxon>Telluria group</taxon>
        <taxon>Massilia</taxon>
    </lineage>
</organism>
<dbReference type="AlphaFoldDB" id="A0A418XGK5"/>
<name>A0A418XGK5_9BURK</name>
<sequence length="267" mass="29377">MTQLPVTEADLQAYIDGHLPESRRTEIEAYLAARPGEAERLLAYRRQTATLRVLFNPILSEPVPARLTGVPRTRNWMLQQWAAGVAIAVTGVVAGWTLHGQMDEPGVPTLAQRSSRFAEDRQVANLARQAAIAHVVYSPDVKRPVEIGADQEELLVTWLSKRIGSKIQPPKLGKLGYELIGGRLLPGESGPVAQFMYHDSSGQRLTLYVSTEQAHNKDTGFRFAEEGPVNVFYWIDGKFGYALSAGTNKGELARIASAVHEQLKAHA</sequence>
<reference evidence="1 2" key="1">
    <citation type="submission" date="2018-09" db="EMBL/GenBank/DDBJ databases">
        <authorList>
            <person name="Zhu H."/>
        </authorList>
    </citation>
    <scope>NUCLEOTIDE SEQUENCE [LARGE SCALE GENOMIC DNA]</scope>
    <source>
        <strain evidence="1 2">K1S02-61</strain>
    </source>
</reference>
<evidence type="ECO:0000313" key="2">
    <source>
        <dbReference type="Proteomes" id="UP000284006"/>
    </source>
</evidence>
<evidence type="ECO:0000313" key="1">
    <source>
        <dbReference type="EMBL" id="RJG11581.1"/>
    </source>
</evidence>
<comment type="caution">
    <text evidence="1">The sequence shown here is derived from an EMBL/GenBank/DDBJ whole genome shotgun (WGS) entry which is preliminary data.</text>
</comment>